<dbReference type="SFLD" id="SFLDG01067">
    <property type="entry name" value="SPASM/twitch_domain_containing"/>
    <property type="match status" value="1"/>
</dbReference>
<comment type="caution">
    <text evidence="8">The sequence shown here is derived from an EMBL/GenBank/DDBJ whole genome shotgun (WGS) entry which is preliminary data.</text>
</comment>
<evidence type="ECO:0000256" key="5">
    <source>
        <dbReference type="ARBA" id="ARBA00023004"/>
    </source>
</evidence>
<name>A0ABS9P1T6_9RHOB</name>
<evidence type="ECO:0000256" key="4">
    <source>
        <dbReference type="ARBA" id="ARBA00022723"/>
    </source>
</evidence>
<dbReference type="RefSeq" id="WP_238906138.1">
    <property type="nucleotide sequence ID" value="NZ_JAKOEM010000027.1"/>
</dbReference>
<dbReference type="CDD" id="cd01335">
    <property type="entry name" value="Radical_SAM"/>
    <property type="match status" value="1"/>
</dbReference>
<evidence type="ECO:0000313" key="8">
    <source>
        <dbReference type="EMBL" id="MCG6560452.1"/>
    </source>
</evidence>
<dbReference type="PROSITE" id="PS01305">
    <property type="entry name" value="MOAA_NIFB_PQQE"/>
    <property type="match status" value="1"/>
</dbReference>
<keyword evidence="6" id="KW-0411">Iron-sulfur</keyword>
<dbReference type="PANTHER" id="PTHR43273:SF8">
    <property type="entry name" value="RADICAL SAM DOMAIN PROTEIN"/>
    <property type="match status" value="1"/>
</dbReference>
<feature type="domain" description="Radical SAM core" evidence="7">
    <location>
        <begin position="7"/>
        <end position="240"/>
    </location>
</feature>
<keyword evidence="4" id="KW-0479">Metal-binding</keyword>
<keyword evidence="5" id="KW-0408">Iron</keyword>
<keyword evidence="2" id="KW-0004">4Fe-4S</keyword>
<keyword evidence="3" id="KW-0949">S-adenosyl-L-methionine</keyword>
<evidence type="ECO:0000256" key="1">
    <source>
        <dbReference type="ARBA" id="ARBA00001966"/>
    </source>
</evidence>
<dbReference type="Proteomes" id="UP001165279">
    <property type="component" value="Unassembled WGS sequence"/>
</dbReference>
<dbReference type="InterPro" id="IPR007197">
    <property type="entry name" value="rSAM"/>
</dbReference>
<gene>
    <name evidence="8" type="ORF">MB818_19755</name>
</gene>
<evidence type="ECO:0000256" key="6">
    <source>
        <dbReference type="ARBA" id="ARBA00023014"/>
    </source>
</evidence>
<dbReference type="SFLD" id="SFLDS00029">
    <property type="entry name" value="Radical_SAM"/>
    <property type="match status" value="1"/>
</dbReference>
<dbReference type="PROSITE" id="PS51918">
    <property type="entry name" value="RADICAL_SAM"/>
    <property type="match status" value="1"/>
</dbReference>
<dbReference type="SUPFAM" id="SSF102114">
    <property type="entry name" value="Radical SAM enzymes"/>
    <property type="match status" value="1"/>
</dbReference>
<evidence type="ECO:0000256" key="2">
    <source>
        <dbReference type="ARBA" id="ARBA00022485"/>
    </source>
</evidence>
<evidence type="ECO:0000259" key="7">
    <source>
        <dbReference type="PROSITE" id="PS51918"/>
    </source>
</evidence>
<dbReference type="InterPro" id="IPR013785">
    <property type="entry name" value="Aldolase_TIM"/>
</dbReference>
<dbReference type="PANTHER" id="PTHR43273">
    <property type="entry name" value="ANAEROBIC SULFATASE-MATURATING ENZYME HOMOLOG ASLB-RELATED"/>
    <property type="match status" value="1"/>
</dbReference>
<dbReference type="InterPro" id="IPR023867">
    <property type="entry name" value="Sulphatase_maturase_rSAM"/>
</dbReference>
<proteinExistence type="predicted"/>
<evidence type="ECO:0000313" key="9">
    <source>
        <dbReference type="Proteomes" id="UP001165279"/>
    </source>
</evidence>
<dbReference type="SFLD" id="SFLDG01072">
    <property type="entry name" value="dehydrogenase_like"/>
    <property type="match status" value="1"/>
</dbReference>
<evidence type="ECO:0000256" key="3">
    <source>
        <dbReference type="ARBA" id="ARBA00022691"/>
    </source>
</evidence>
<organism evidence="8 9">
    <name type="scientific">Ruegeria alba</name>
    <dbReference type="NCBI Taxonomy" id="2916756"/>
    <lineage>
        <taxon>Bacteria</taxon>
        <taxon>Pseudomonadati</taxon>
        <taxon>Pseudomonadota</taxon>
        <taxon>Alphaproteobacteria</taxon>
        <taxon>Rhodobacterales</taxon>
        <taxon>Roseobacteraceae</taxon>
        <taxon>Ruegeria</taxon>
    </lineage>
</organism>
<reference evidence="8" key="1">
    <citation type="submission" date="2022-02" db="EMBL/GenBank/DDBJ databases">
        <title>The genome sequence of Ruegeria sp. 1NDH52C.</title>
        <authorList>
            <person name="Du J."/>
        </authorList>
    </citation>
    <scope>NUCLEOTIDE SEQUENCE</scope>
    <source>
        <strain evidence="8">1NDH52C</strain>
    </source>
</reference>
<dbReference type="InterPro" id="IPR000385">
    <property type="entry name" value="MoaA_NifB_PqqE_Fe-S-bd_CS"/>
</dbReference>
<dbReference type="SFLD" id="SFLDG01386">
    <property type="entry name" value="main_SPASM_domain-containing"/>
    <property type="match status" value="1"/>
</dbReference>
<dbReference type="Gene3D" id="3.20.20.70">
    <property type="entry name" value="Aldolase class I"/>
    <property type="match status" value="1"/>
</dbReference>
<sequence length="370" mass="41742">MPLGSEEIEIDSLIVKIASRCNLDCDYCYIYHGQDRSWESMPFRMPDAVVEGLIDAVTFLCAQQEGAPLVAFHGGEPLLFGLAAFDSLVTRIEEQAPRARMTVQSNGTIYNSTLEAILKKHRSSLSFSLSVDGLQEENDRHRVDRRGASRFRKIRETIERARDAQVLDSILMVVDLKNSPDRILEFMHWAGAPQYDLLLPDGDRQSLPPMMDSLDACQAAKWVLDFSALYCRDRRPFGVRMLDDIIERLLLEKQGLPRPSSGKVRVDLTVDTNGEIKLVDTLRINRSGADFAGGFKISRAGIDAALCSAELRDFLRTRDDVAPECENCRHFGKCGGGYMQHRWDGESYRNPSVYCSDYKQVFGVFERALT</sequence>
<dbReference type="EMBL" id="JAKOEM010000027">
    <property type="protein sequence ID" value="MCG6560452.1"/>
    <property type="molecule type" value="Genomic_DNA"/>
</dbReference>
<accession>A0ABS9P1T6</accession>
<dbReference type="Pfam" id="PF04055">
    <property type="entry name" value="Radical_SAM"/>
    <property type="match status" value="1"/>
</dbReference>
<dbReference type="InterPro" id="IPR058240">
    <property type="entry name" value="rSAM_sf"/>
</dbReference>
<comment type="cofactor">
    <cofactor evidence="1">
        <name>[4Fe-4S] cluster</name>
        <dbReference type="ChEBI" id="CHEBI:49883"/>
    </cofactor>
</comment>
<keyword evidence="9" id="KW-1185">Reference proteome</keyword>
<protein>
    <submittedName>
        <fullName evidence="8">Radical SAM protein</fullName>
    </submittedName>
</protein>